<evidence type="ECO:0000256" key="1">
    <source>
        <dbReference type="ARBA" id="ARBA00022737"/>
    </source>
</evidence>
<feature type="non-terminal residue" evidence="3">
    <location>
        <position position="41"/>
    </location>
</feature>
<accession>A0A8S3HCX8</accession>
<name>A0A8S3HCX8_9BILA</name>
<gene>
    <name evidence="3" type="ORF">BYL167_LOCUS78454</name>
    <name evidence="2" type="ORF">GIL414_LOCUS22833</name>
</gene>
<dbReference type="EMBL" id="CAJOBJ010023692">
    <property type="protein sequence ID" value="CAF4230800.1"/>
    <property type="molecule type" value="Genomic_DNA"/>
</dbReference>
<comment type="caution">
    <text evidence="3">The sequence shown here is derived from an EMBL/GenBank/DDBJ whole genome shotgun (WGS) entry which is preliminary data.</text>
</comment>
<dbReference type="InterPro" id="IPR001258">
    <property type="entry name" value="NHL_repeat"/>
</dbReference>
<sequence>MEKNGVIIAGGNGRGDAMNQLSQPWGLYVDDDQTVYIADCG</sequence>
<dbReference type="Pfam" id="PF01436">
    <property type="entry name" value="NHL"/>
    <property type="match status" value="1"/>
</dbReference>
<dbReference type="EMBL" id="CAJOBH010288018">
    <property type="protein sequence ID" value="CAF5177618.1"/>
    <property type="molecule type" value="Genomic_DNA"/>
</dbReference>
<organism evidence="3 4">
    <name type="scientific">Rotaria magnacalcarata</name>
    <dbReference type="NCBI Taxonomy" id="392030"/>
    <lineage>
        <taxon>Eukaryota</taxon>
        <taxon>Metazoa</taxon>
        <taxon>Spiralia</taxon>
        <taxon>Gnathifera</taxon>
        <taxon>Rotifera</taxon>
        <taxon>Eurotatoria</taxon>
        <taxon>Bdelloidea</taxon>
        <taxon>Philodinida</taxon>
        <taxon>Philodinidae</taxon>
        <taxon>Rotaria</taxon>
    </lineage>
</organism>
<evidence type="ECO:0000313" key="4">
    <source>
        <dbReference type="Proteomes" id="UP000681967"/>
    </source>
</evidence>
<proteinExistence type="predicted"/>
<dbReference type="AlphaFoldDB" id="A0A8S3HCX8"/>
<dbReference type="Proteomes" id="UP000681720">
    <property type="component" value="Unassembled WGS sequence"/>
</dbReference>
<dbReference type="Proteomes" id="UP000681967">
    <property type="component" value="Unassembled WGS sequence"/>
</dbReference>
<keyword evidence="1" id="KW-0677">Repeat</keyword>
<evidence type="ECO:0000313" key="3">
    <source>
        <dbReference type="EMBL" id="CAF5177618.1"/>
    </source>
</evidence>
<protein>
    <submittedName>
        <fullName evidence="3">Uncharacterized protein</fullName>
    </submittedName>
</protein>
<evidence type="ECO:0000313" key="2">
    <source>
        <dbReference type="EMBL" id="CAF4230800.1"/>
    </source>
</evidence>
<reference evidence="3" key="1">
    <citation type="submission" date="2021-02" db="EMBL/GenBank/DDBJ databases">
        <authorList>
            <person name="Nowell W R."/>
        </authorList>
    </citation>
    <scope>NUCLEOTIDE SEQUENCE</scope>
</reference>